<reference evidence="2" key="1">
    <citation type="submission" date="2020-12" db="UniProtKB">
        <authorList>
            <consortium name="WormBaseParasite"/>
        </authorList>
    </citation>
    <scope>IDENTIFICATION</scope>
    <source>
        <strain evidence="2">MHco3</strain>
    </source>
</reference>
<dbReference type="AlphaFoldDB" id="A0A7I4YLY5"/>
<name>A0A7I4YLY5_HAECO</name>
<accession>A0A7I4YLY5</accession>
<organism evidence="1 2">
    <name type="scientific">Haemonchus contortus</name>
    <name type="common">Barber pole worm</name>
    <dbReference type="NCBI Taxonomy" id="6289"/>
    <lineage>
        <taxon>Eukaryota</taxon>
        <taxon>Metazoa</taxon>
        <taxon>Ecdysozoa</taxon>
        <taxon>Nematoda</taxon>
        <taxon>Chromadorea</taxon>
        <taxon>Rhabditida</taxon>
        <taxon>Rhabditina</taxon>
        <taxon>Rhabditomorpha</taxon>
        <taxon>Strongyloidea</taxon>
        <taxon>Trichostrongylidae</taxon>
        <taxon>Haemonchus</taxon>
    </lineage>
</organism>
<dbReference type="WBParaSite" id="HCON_00118310-00001">
    <property type="protein sequence ID" value="HCON_00118310-00001"/>
    <property type="gene ID" value="HCON_00118310"/>
</dbReference>
<sequence length="99" mass="11409">MKNGLAAELSIRKRAMWGACENITEEEDEEVKKRLGFCAYIPTLLSFLLRRMPRRLGLYEIWINADSASFNKLSKGRCPKFLGTRRCRWKPGVPSSVNM</sequence>
<proteinExistence type="predicted"/>
<evidence type="ECO:0000313" key="1">
    <source>
        <dbReference type="Proteomes" id="UP000025227"/>
    </source>
</evidence>
<keyword evidence="1" id="KW-1185">Reference proteome</keyword>
<protein>
    <submittedName>
        <fullName evidence="2">Uncharacterized protein</fullName>
    </submittedName>
</protein>
<evidence type="ECO:0000313" key="2">
    <source>
        <dbReference type="WBParaSite" id="HCON_00118310-00001"/>
    </source>
</evidence>
<dbReference type="Proteomes" id="UP000025227">
    <property type="component" value="Unplaced"/>
</dbReference>